<dbReference type="Pfam" id="PF08817">
    <property type="entry name" value="YukD"/>
    <property type="match status" value="1"/>
</dbReference>
<gene>
    <name evidence="1" type="ORF">HJG52_13575</name>
</gene>
<dbReference type="AlphaFoldDB" id="A0A849HAW5"/>
<proteinExistence type="predicted"/>
<accession>A0A849HAW5</accession>
<dbReference type="EMBL" id="JABEPQ010000002">
    <property type="protein sequence ID" value="NNM47030.1"/>
    <property type="molecule type" value="Genomic_DNA"/>
</dbReference>
<evidence type="ECO:0000313" key="1">
    <source>
        <dbReference type="EMBL" id="NNM47030.1"/>
    </source>
</evidence>
<name>A0A849HAW5_9MICO</name>
<keyword evidence="2" id="KW-1185">Reference proteome</keyword>
<evidence type="ECO:0008006" key="3">
    <source>
        <dbReference type="Google" id="ProtNLM"/>
    </source>
</evidence>
<dbReference type="RefSeq" id="WP_171244053.1">
    <property type="nucleotide sequence ID" value="NZ_JABEPQ010000002.1"/>
</dbReference>
<reference evidence="1 2" key="1">
    <citation type="submission" date="2020-04" db="EMBL/GenBank/DDBJ databases">
        <title>Knoellia sp. isolate from air conditioner.</title>
        <authorList>
            <person name="Chea S."/>
            <person name="Kim D.-U."/>
        </authorList>
    </citation>
    <scope>NUCLEOTIDE SEQUENCE [LARGE SCALE GENOMIC DNA]</scope>
    <source>
        <strain evidence="1 2">DB2414S</strain>
    </source>
</reference>
<comment type="caution">
    <text evidence="1">The sequence shown here is derived from an EMBL/GenBank/DDBJ whole genome shotgun (WGS) entry which is preliminary data.</text>
</comment>
<sequence>MSGQSNKNFLDLTVRSTSGTLTDRWNRNNPARKVFDDALKYFRLSTGSGTTYVLRRERDNQPLPLGEKLGDLGLQDGDVLLLQTNQAQDG</sequence>
<dbReference type="Proteomes" id="UP000588586">
    <property type="component" value="Unassembled WGS sequence"/>
</dbReference>
<organism evidence="1 2">
    <name type="scientific">Knoellia koreensis</name>
    <dbReference type="NCBI Taxonomy" id="2730921"/>
    <lineage>
        <taxon>Bacteria</taxon>
        <taxon>Bacillati</taxon>
        <taxon>Actinomycetota</taxon>
        <taxon>Actinomycetes</taxon>
        <taxon>Micrococcales</taxon>
        <taxon>Intrasporangiaceae</taxon>
        <taxon>Knoellia</taxon>
    </lineage>
</organism>
<dbReference type="InterPro" id="IPR024962">
    <property type="entry name" value="YukD-like"/>
</dbReference>
<protein>
    <recommendedName>
        <fullName evidence="3">Ubiquitin-like domain-containing protein</fullName>
    </recommendedName>
</protein>
<evidence type="ECO:0000313" key="2">
    <source>
        <dbReference type="Proteomes" id="UP000588586"/>
    </source>
</evidence>